<organism evidence="2 3">
    <name type="scientific">Pseudomonas putida</name>
    <name type="common">Arthrobacter siderocapsulatus</name>
    <dbReference type="NCBI Taxonomy" id="303"/>
    <lineage>
        <taxon>Bacteria</taxon>
        <taxon>Pseudomonadati</taxon>
        <taxon>Pseudomonadota</taxon>
        <taxon>Gammaproteobacteria</taxon>
        <taxon>Pseudomonadales</taxon>
        <taxon>Pseudomonadaceae</taxon>
        <taxon>Pseudomonas</taxon>
    </lineage>
</organism>
<feature type="region of interest" description="Disordered" evidence="1">
    <location>
        <begin position="1"/>
        <end position="42"/>
    </location>
</feature>
<gene>
    <name evidence="2" type="ORF">C2H86_07875</name>
</gene>
<dbReference type="AlphaFoldDB" id="A0A6I6XY36"/>
<dbReference type="InterPro" id="IPR038713">
    <property type="entry name" value="Terminase_Gp1_N_sf"/>
</dbReference>
<protein>
    <recommendedName>
        <fullName evidence="4">Terminase small subunit</fullName>
    </recommendedName>
</protein>
<feature type="region of interest" description="Disordered" evidence="1">
    <location>
        <begin position="55"/>
        <end position="78"/>
    </location>
</feature>
<feature type="compositionally biased region" description="Low complexity" evidence="1">
    <location>
        <begin position="25"/>
        <end position="39"/>
    </location>
</feature>
<evidence type="ECO:0008006" key="4">
    <source>
        <dbReference type="Google" id="ProtNLM"/>
    </source>
</evidence>
<dbReference type="Gene3D" id="1.10.10.1400">
    <property type="entry name" value="Terminase, small subunit, N-terminal DNA-binding domain, HTH motif"/>
    <property type="match status" value="1"/>
</dbReference>
<evidence type="ECO:0000313" key="3">
    <source>
        <dbReference type="Proteomes" id="UP000464480"/>
    </source>
</evidence>
<feature type="region of interest" description="Disordered" evidence="1">
    <location>
        <begin position="134"/>
        <end position="169"/>
    </location>
</feature>
<dbReference type="Proteomes" id="UP000464480">
    <property type="component" value="Chromosome"/>
</dbReference>
<evidence type="ECO:0000313" key="2">
    <source>
        <dbReference type="EMBL" id="QHG64336.1"/>
    </source>
</evidence>
<feature type="compositionally biased region" description="Basic and acidic residues" evidence="1">
    <location>
        <begin position="1"/>
        <end position="15"/>
    </location>
</feature>
<feature type="compositionally biased region" description="Basic and acidic residues" evidence="1">
    <location>
        <begin position="135"/>
        <end position="154"/>
    </location>
</feature>
<name>A0A6I6XY36_PSEPU</name>
<reference evidence="2 3" key="1">
    <citation type="submission" date="2020-02" db="EMBL/GenBank/DDBJ databases">
        <title>Pseudomonas Putida W5 Complete Genome Assembly.</title>
        <authorList>
            <person name="Yuan Z.-C."/>
            <person name="Shaw G.A."/>
            <person name="Cusano A.D."/>
            <person name="Caddey B.J."/>
            <person name="Weselowski B.J."/>
        </authorList>
    </citation>
    <scope>NUCLEOTIDE SEQUENCE [LARGE SCALE GENOMIC DNA]</scope>
    <source>
        <strain evidence="2 3">W5</strain>
    </source>
</reference>
<accession>A0A6I6XY36</accession>
<dbReference type="InterPro" id="IPR005335">
    <property type="entry name" value="Terminase_ssu"/>
</dbReference>
<evidence type="ECO:0000256" key="1">
    <source>
        <dbReference type="SAM" id="MobiDB-lite"/>
    </source>
</evidence>
<proteinExistence type="predicted"/>
<dbReference type="Pfam" id="PF03592">
    <property type="entry name" value="Terminase_2"/>
    <property type="match status" value="1"/>
</dbReference>
<dbReference type="RefSeq" id="WP_159409726.1">
    <property type="nucleotide sequence ID" value="NZ_CP026115.2"/>
</dbReference>
<dbReference type="GO" id="GO:0051276">
    <property type="term" value="P:chromosome organization"/>
    <property type="evidence" value="ECO:0007669"/>
    <property type="project" value="InterPro"/>
</dbReference>
<dbReference type="EMBL" id="CP026115">
    <property type="protein sequence ID" value="QHG64336.1"/>
    <property type="molecule type" value="Genomic_DNA"/>
</dbReference>
<sequence>MVLTDKQRQFVDAKARGASNKEAAEAAGSKPSTAAAAGSRWSKDPKIASAILARRAELSVNPEPKKRGGKATADQSVEVADDQADINEADGEFLSCLPSTDDPLVWLLALMNEPRAKVFDRRNAAQTAVPYIHGKKAEAGKKEQKAEAAKEAGKGKYSQSKPPLTVVKG</sequence>